<dbReference type="GO" id="GO:0008270">
    <property type="term" value="F:zinc ion binding"/>
    <property type="evidence" value="ECO:0007669"/>
    <property type="project" value="UniProtKB-KW"/>
</dbReference>
<dbReference type="STRING" id="1314785.A0A165CQ75"/>
<evidence type="ECO:0000313" key="3">
    <source>
        <dbReference type="EMBL" id="KZT03222.1"/>
    </source>
</evidence>
<evidence type="ECO:0000259" key="2">
    <source>
        <dbReference type="PROSITE" id="PS50157"/>
    </source>
</evidence>
<keyword evidence="1" id="KW-0863">Zinc-finger</keyword>
<dbReference type="EMBL" id="KV427646">
    <property type="protein sequence ID" value="KZT03222.1"/>
    <property type="molecule type" value="Genomic_DNA"/>
</dbReference>
<accession>A0A165CQ75</accession>
<dbReference type="RefSeq" id="XP_040760962.1">
    <property type="nucleotide sequence ID" value="XM_040904853.1"/>
</dbReference>
<dbReference type="AlphaFoldDB" id="A0A165CQ75"/>
<gene>
    <name evidence="3" type="ORF">LAESUDRAFT_660168</name>
</gene>
<organism evidence="3 4">
    <name type="scientific">Laetiporus sulphureus 93-53</name>
    <dbReference type="NCBI Taxonomy" id="1314785"/>
    <lineage>
        <taxon>Eukaryota</taxon>
        <taxon>Fungi</taxon>
        <taxon>Dikarya</taxon>
        <taxon>Basidiomycota</taxon>
        <taxon>Agaricomycotina</taxon>
        <taxon>Agaricomycetes</taxon>
        <taxon>Polyporales</taxon>
        <taxon>Laetiporus</taxon>
    </lineage>
</organism>
<proteinExistence type="predicted"/>
<dbReference type="InParanoid" id="A0A165CQ75"/>
<dbReference type="PROSITE" id="PS00028">
    <property type="entry name" value="ZINC_FINGER_C2H2_1"/>
    <property type="match status" value="1"/>
</dbReference>
<dbReference type="InterPro" id="IPR013087">
    <property type="entry name" value="Znf_C2H2_type"/>
</dbReference>
<dbReference type="Pfam" id="PF00096">
    <property type="entry name" value="zf-C2H2"/>
    <property type="match status" value="1"/>
</dbReference>
<sequence>ATSLSWNGSKFECVLCHKEFSHLGCLNQHLNSPAHDEEIYKCPRGWQGCGTEFCMLSALCHHVESEQCGVHRFNKAVQEMVGSLTSDMHCLTM</sequence>
<keyword evidence="4" id="KW-1185">Reference proteome</keyword>
<evidence type="ECO:0000313" key="4">
    <source>
        <dbReference type="Proteomes" id="UP000076871"/>
    </source>
</evidence>
<name>A0A165CQ75_9APHY</name>
<dbReference type="PROSITE" id="PS50157">
    <property type="entry name" value="ZINC_FINGER_C2H2_2"/>
    <property type="match status" value="1"/>
</dbReference>
<keyword evidence="1" id="KW-0862">Zinc</keyword>
<dbReference type="Proteomes" id="UP000076871">
    <property type="component" value="Unassembled WGS sequence"/>
</dbReference>
<dbReference type="Gene3D" id="3.30.160.60">
    <property type="entry name" value="Classic Zinc Finger"/>
    <property type="match status" value="1"/>
</dbReference>
<evidence type="ECO:0000256" key="1">
    <source>
        <dbReference type="PROSITE-ProRule" id="PRU00042"/>
    </source>
</evidence>
<protein>
    <submittedName>
        <fullName evidence="3">Zinc finger protein</fullName>
    </submittedName>
</protein>
<dbReference type="OrthoDB" id="6077919at2759"/>
<dbReference type="GeneID" id="63821883"/>
<reference evidence="3 4" key="1">
    <citation type="journal article" date="2016" name="Mol. Biol. Evol.">
        <title>Comparative Genomics of Early-Diverging Mushroom-Forming Fungi Provides Insights into the Origins of Lignocellulose Decay Capabilities.</title>
        <authorList>
            <person name="Nagy L.G."/>
            <person name="Riley R."/>
            <person name="Tritt A."/>
            <person name="Adam C."/>
            <person name="Daum C."/>
            <person name="Floudas D."/>
            <person name="Sun H."/>
            <person name="Yadav J.S."/>
            <person name="Pangilinan J."/>
            <person name="Larsson K.H."/>
            <person name="Matsuura K."/>
            <person name="Barry K."/>
            <person name="Labutti K."/>
            <person name="Kuo R."/>
            <person name="Ohm R.A."/>
            <person name="Bhattacharya S.S."/>
            <person name="Shirouzu T."/>
            <person name="Yoshinaga Y."/>
            <person name="Martin F.M."/>
            <person name="Grigoriev I.V."/>
            <person name="Hibbett D.S."/>
        </authorList>
    </citation>
    <scope>NUCLEOTIDE SEQUENCE [LARGE SCALE GENOMIC DNA]</scope>
    <source>
        <strain evidence="3 4">93-53</strain>
    </source>
</reference>
<feature type="non-terminal residue" evidence="3">
    <location>
        <position position="1"/>
    </location>
</feature>
<feature type="domain" description="C2H2-type" evidence="2">
    <location>
        <begin position="11"/>
        <end position="40"/>
    </location>
</feature>
<keyword evidence="1" id="KW-0479">Metal-binding</keyword>